<dbReference type="InterPro" id="IPR052913">
    <property type="entry name" value="Glycopeptide_resist_protein"/>
</dbReference>
<dbReference type="Pfam" id="PF04294">
    <property type="entry name" value="VanW"/>
    <property type="match status" value="1"/>
</dbReference>
<sequence>MVKKTEAKTKTKSKNPLKFLNLKWLFLGSLISLVSIGLVLSLLIFYLSRRIYPQIFAAEQNLSFLTPQQAKSLLDENFRQKTSIPLKFSYKTSTDSAAQTFEINLKNSIDFNSLSLVEEAFQYGHSKFYYKKITLNPNLSFNQNYDTQIKSIQNSVNQPPLESSIKLTDGAITVTPSQDGLILDEEKLKEALNTYLSKNTPPPTTLPIKSSKPRLSYEEGLQIKKRLDSINLSPLKLVFKDTTFTLDLNQLLTLIDLENTKSSIAQTQTLKFNLRSIKVGNQELMDTKLTLNQDKVNLYLKKIASQIDRPVQEPLLSVDPESDPQRPKITQFQPPIEGQKLDLEKTYTLLSQAMLNQNQKTIELPVTVVKPKNKLTNDLGINELIGRGVSNFAGSIPNRIYNIELTAQRINGALIPPGEIFSFNSTIGDVSADNGYKQAYVIKSGRTVLDDGGGVCQDSTTVFRAALNAGLPIVKRTAHAYRVGYYEQGFPPGLDATIFTPSVDFQFKNDTPAHILLQAYTRGTTLYIDLYGTSDGRFVEMTKPIVLNQTPPPDPLYQDDPSLPRGTTKQVDFSAWGANVSFSRTVTRNGEVIISDTFKSNYRPWQAVYLVGTAQ</sequence>
<keyword evidence="2" id="KW-1133">Transmembrane helix</keyword>
<keyword evidence="2" id="KW-0812">Transmembrane</keyword>
<reference evidence="4 5" key="1">
    <citation type="journal article" date="2015" name="Nature">
        <title>rRNA introns, odd ribosomes, and small enigmatic genomes across a large radiation of phyla.</title>
        <authorList>
            <person name="Brown C.T."/>
            <person name="Hug L.A."/>
            <person name="Thomas B.C."/>
            <person name="Sharon I."/>
            <person name="Castelle C.J."/>
            <person name="Singh A."/>
            <person name="Wilkins M.J."/>
            <person name="Williams K.H."/>
            <person name="Banfield J.F."/>
        </authorList>
    </citation>
    <scope>NUCLEOTIDE SEQUENCE [LARGE SCALE GENOMIC DNA]</scope>
</reference>
<gene>
    <name evidence="4" type="ORF">US19_C0009G0062</name>
</gene>
<protein>
    <submittedName>
        <fullName evidence="4">VanW family protein</fullName>
    </submittedName>
</protein>
<name>A0A0G0F948_9BACT</name>
<evidence type="ECO:0000313" key="4">
    <source>
        <dbReference type="EMBL" id="KKQ10060.1"/>
    </source>
</evidence>
<feature type="domain" description="G5" evidence="3">
    <location>
        <begin position="539"/>
        <end position="615"/>
    </location>
</feature>
<proteinExistence type="predicted"/>
<dbReference type="Proteomes" id="UP000034492">
    <property type="component" value="Unassembled WGS sequence"/>
</dbReference>
<dbReference type="InterPro" id="IPR022029">
    <property type="entry name" value="YoaR-like_PG-bd"/>
</dbReference>
<keyword evidence="1" id="KW-0732">Signal</keyword>
<organism evidence="4 5">
    <name type="scientific">Candidatus Daviesbacteria bacterium GW2011_GWB1_36_5</name>
    <dbReference type="NCBI Taxonomy" id="1618426"/>
    <lineage>
        <taxon>Bacteria</taxon>
        <taxon>Candidatus Daviesiibacteriota</taxon>
    </lineage>
</organism>
<accession>A0A0G0F948</accession>
<dbReference type="InterPro" id="IPR011098">
    <property type="entry name" value="G5_dom"/>
</dbReference>
<dbReference type="InterPro" id="IPR007391">
    <property type="entry name" value="Vancomycin_resist_VanW"/>
</dbReference>
<comment type="caution">
    <text evidence="4">The sequence shown here is derived from an EMBL/GenBank/DDBJ whole genome shotgun (WGS) entry which is preliminary data.</text>
</comment>
<evidence type="ECO:0000256" key="1">
    <source>
        <dbReference type="ARBA" id="ARBA00022729"/>
    </source>
</evidence>
<dbReference type="PATRIC" id="fig|1618426.3.peg.426"/>
<evidence type="ECO:0000259" key="3">
    <source>
        <dbReference type="SMART" id="SM01208"/>
    </source>
</evidence>
<dbReference type="PANTHER" id="PTHR35788">
    <property type="entry name" value="EXPORTED PROTEIN-RELATED"/>
    <property type="match status" value="1"/>
</dbReference>
<dbReference type="PANTHER" id="PTHR35788:SF1">
    <property type="entry name" value="EXPORTED PROTEIN"/>
    <property type="match status" value="1"/>
</dbReference>
<dbReference type="AlphaFoldDB" id="A0A0G0F948"/>
<dbReference type="EMBL" id="LBSA01000009">
    <property type="protein sequence ID" value="KKQ10060.1"/>
    <property type="molecule type" value="Genomic_DNA"/>
</dbReference>
<dbReference type="SMART" id="SM01208">
    <property type="entry name" value="G5"/>
    <property type="match status" value="1"/>
</dbReference>
<evidence type="ECO:0000313" key="5">
    <source>
        <dbReference type="Proteomes" id="UP000034492"/>
    </source>
</evidence>
<feature type="transmembrane region" description="Helical" evidence="2">
    <location>
        <begin position="21"/>
        <end position="47"/>
    </location>
</feature>
<evidence type="ECO:0000256" key="2">
    <source>
        <dbReference type="SAM" id="Phobius"/>
    </source>
</evidence>
<dbReference type="Pfam" id="PF12229">
    <property type="entry name" value="PG_binding_4"/>
    <property type="match status" value="1"/>
</dbReference>
<keyword evidence="2" id="KW-0472">Membrane</keyword>